<dbReference type="PANTHER" id="PTHR19278:SF9">
    <property type="entry name" value="URIDINE 5'-MONOPHOSPHATE SYNTHASE"/>
    <property type="match status" value="1"/>
</dbReference>
<dbReference type="NCBIfam" id="TIGR01367">
    <property type="entry name" value="pyrE_Therm"/>
    <property type="match status" value="1"/>
</dbReference>
<dbReference type="PANTHER" id="PTHR19278">
    <property type="entry name" value="OROTATE PHOSPHORIBOSYLTRANSFERASE"/>
    <property type="match status" value="1"/>
</dbReference>
<evidence type="ECO:0000259" key="8">
    <source>
        <dbReference type="Pfam" id="PF00156"/>
    </source>
</evidence>
<feature type="binding site" evidence="7">
    <location>
        <position position="120"/>
    </location>
    <ligand>
        <name>orotate</name>
        <dbReference type="ChEBI" id="CHEBI:30839"/>
    </ligand>
</feature>
<feature type="binding site" evidence="7">
    <location>
        <position position="93"/>
    </location>
    <ligand>
        <name>5-phospho-alpha-D-ribose 1-diphosphate</name>
        <dbReference type="ChEBI" id="CHEBI:58017"/>
        <note>ligand shared between dimeric partners</note>
    </ligand>
</feature>
<comment type="pathway">
    <text evidence="1 7">Pyrimidine metabolism; UMP biosynthesis via de novo pathway; UMP from orotate: step 1/2.</text>
</comment>
<comment type="cofactor">
    <cofactor evidence="7">
        <name>Mg(2+)</name>
        <dbReference type="ChEBI" id="CHEBI:18420"/>
    </cofactor>
</comment>
<comment type="catalytic activity">
    <reaction evidence="7">
        <text>orotidine 5'-phosphate + diphosphate = orotate + 5-phospho-alpha-D-ribose 1-diphosphate</text>
        <dbReference type="Rhea" id="RHEA:10380"/>
        <dbReference type="ChEBI" id="CHEBI:30839"/>
        <dbReference type="ChEBI" id="CHEBI:33019"/>
        <dbReference type="ChEBI" id="CHEBI:57538"/>
        <dbReference type="ChEBI" id="CHEBI:58017"/>
        <dbReference type="EC" id="2.4.2.10"/>
    </reaction>
</comment>
<comment type="similarity">
    <text evidence="7">Belongs to the purine/pyrimidine phosphoribosyltransferase family. PyrE subfamily.</text>
</comment>
<dbReference type="InterPro" id="IPR029057">
    <property type="entry name" value="PRTase-like"/>
</dbReference>
<feature type="binding site" description="in other chain" evidence="7">
    <location>
        <begin position="116"/>
        <end position="124"/>
    </location>
    <ligand>
        <name>5-phospho-alpha-D-ribose 1-diphosphate</name>
        <dbReference type="ChEBI" id="CHEBI:58017"/>
        <note>ligand shared between dimeric partners</note>
    </ligand>
</feature>
<keyword evidence="3 7" id="KW-0328">Glycosyltransferase</keyword>
<dbReference type="CDD" id="cd06223">
    <property type="entry name" value="PRTases_typeI"/>
    <property type="match status" value="1"/>
</dbReference>
<dbReference type="Proteomes" id="UP000736328">
    <property type="component" value="Unassembled WGS sequence"/>
</dbReference>
<keyword evidence="4 7" id="KW-0808">Transferase</keyword>
<comment type="caution">
    <text evidence="9">The sequence shown here is derived from an EMBL/GenBank/DDBJ whole genome shotgun (WGS) entry which is preliminary data.</text>
</comment>
<dbReference type="Pfam" id="PF00156">
    <property type="entry name" value="Pribosyltran"/>
    <property type="match status" value="1"/>
</dbReference>
<evidence type="ECO:0000256" key="7">
    <source>
        <dbReference type="HAMAP-Rule" id="MF_01208"/>
    </source>
</evidence>
<comment type="function">
    <text evidence="7">Catalyzes the transfer of a ribosyl phosphate group from 5-phosphoribose 1-diphosphate to orotate, leading to the formation of orotidine monophosphate (OMP).</text>
</comment>
<dbReference type="SUPFAM" id="SSF53271">
    <property type="entry name" value="PRTase-like"/>
    <property type="match status" value="1"/>
</dbReference>
<dbReference type="GO" id="GO:0044205">
    <property type="term" value="P:'de novo' UMP biosynthetic process"/>
    <property type="evidence" value="ECO:0007669"/>
    <property type="project" value="UniProtKB-UniRule"/>
</dbReference>
<evidence type="ECO:0000313" key="9">
    <source>
        <dbReference type="EMBL" id="MBI4727621.1"/>
    </source>
</evidence>
<proteinExistence type="inferred from homology"/>
<sequence>MPLNKQEIKDILIKRQVLLDGHFLLTSGHHSQFYFEKFRILQYPKDSQAFCGMIAEQFKAADIQTIVGPTTGGIIIAFEVARQMGKKAIYAERTSEGRGLLRGMSLAPDEKVLVVDDVMTTGGSVIKTIEAVKRARAQLMGVAVLIDRSFQAPDFGVPFLGIYGEKVETFDPADCPLCPKGIPLTKHGSNPNK</sequence>
<accession>A0A933IBA2</accession>
<evidence type="ECO:0000256" key="2">
    <source>
        <dbReference type="ARBA" id="ARBA00011971"/>
    </source>
</evidence>
<evidence type="ECO:0000256" key="1">
    <source>
        <dbReference type="ARBA" id="ARBA00004889"/>
    </source>
</evidence>
<dbReference type="Gene3D" id="3.40.50.2020">
    <property type="match status" value="1"/>
</dbReference>
<comment type="caution">
    <text evidence="7">Lacks conserved residue(s) required for the propagation of feature annotation.</text>
</comment>
<evidence type="ECO:0000313" key="10">
    <source>
        <dbReference type="Proteomes" id="UP000736328"/>
    </source>
</evidence>
<dbReference type="HAMAP" id="MF_01208">
    <property type="entry name" value="PyrE"/>
    <property type="match status" value="1"/>
</dbReference>
<dbReference type="GO" id="GO:0019856">
    <property type="term" value="P:pyrimidine nucleobase biosynthetic process"/>
    <property type="evidence" value="ECO:0007669"/>
    <property type="project" value="InterPro"/>
</dbReference>
<feature type="binding site" evidence="7">
    <location>
        <position position="148"/>
    </location>
    <ligand>
        <name>orotate</name>
        <dbReference type="ChEBI" id="CHEBI:30839"/>
    </ligand>
</feature>
<dbReference type="GO" id="GO:0004588">
    <property type="term" value="F:orotate phosphoribosyltransferase activity"/>
    <property type="evidence" value="ECO:0007669"/>
    <property type="project" value="UniProtKB-UniRule"/>
</dbReference>
<evidence type="ECO:0000256" key="4">
    <source>
        <dbReference type="ARBA" id="ARBA00022679"/>
    </source>
</evidence>
<dbReference type="EMBL" id="JACQXR010000140">
    <property type="protein sequence ID" value="MBI4727621.1"/>
    <property type="molecule type" value="Genomic_DNA"/>
</dbReference>
<gene>
    <name evidence="7" type="primary">pyrE</name>
    <name evidence="9" type="ORF">HY768_10470</name>
</gene>
<protein>
    <recommendedName>
        <fullName evidence="2 7">Orotate phosphoribosyltransferase</fullName>
        <shortName evidence="7">OPRT</shortName>
        <shortName evidence="7">OPRTase</shortName>
        <ecNumber evidence="2 7">2.4.2.10</ecNumber>
    </recommendedName>
</protein>
<name>A0A933IBA2_UNCT6</name>
<evidence type="ECO:0000256" key="6">
    <source>
        <dbReference type="ARBA" id="ARBA00022975"/>
    </source>
</evidence>
<comment type="subunit">
    <text evidence="7">Homodimer.</text>
</comment>
<keyword evidence="5 7" id="KW-0460">Magnesium</keyword>
<dbReference type="InterPro" id="IPR006273">
    <property type="entry name" value="Orotate_PRibTrfase_bac"/>
</dbReference>
<dbReference type="InterPro" id="IPR000836">
    <property type="entry name" value="PRTase_dom"/>
</dbReference>
<dbReference type="AlphaFoldDB" id="A0A933IBA2"/>
<evidence type="ECO:0000256" key="5">
    <source>
        <dbReference type="ARBA" id="ARBA00022842"/>
    </source>
</evidence>
<feature type="domain" description="Phosphoribosyltransferase" evidence="8">
    <location>
        <begin position="61"/>
        <end position="149"/>
    </location>
</feature>
<dbReference type="InterPro" id="IPR023031">
    <property type="entry name" value="OPRT"/>
</dbReference>
<reference evidence="9" key="1">
    <citation type="submission" date="2020-07" db="EMBL/GenBank/DDBJ databases">
        <title>Huge and variable diversity of episymbiotic CPR bacteria and DPANN archaea in groundwater ecosystems.</title>
        <authorList>
            <person name="He C.Y."/>
            <person name="Keren R."/>
            <person name="Whittaker M."/>
            <person name="Farag I.F."/>
            <person name="Doudna J."/>
            <person name="Cate J.H.D."/>
            <person name="Banfield J.F."/>
        </authorList>
    </citation>
    <scope>NUCLEOTIDE SEQUENCE</scope>
    <source>
        <strain evidence="9">NC_groundwater_1520_Pr4_B-0.1um_53_5</strain>
    </source>
</reference>
<keyword evidence="6 7" id="KW-0665">Pyrimidine biosynthesis</keyword>
<evidence type="ECO:0000256" key="3">
    <source>
        <dbReference type="ARBA" id="ARBA00022676"/>
    </source>
</evidence>
<dbReference type="GO" id="GO:0000287">
    <property type="term" value="F:magnesium ion binding"/>
    <property type="evidence" value="ECO:0007669"/>
    <property type="project" value="UniProtKB-UniRule"/>
</dbReference>
<dbReference type="EC" id="2.4.2.10" evidence="2 7"/>
<organism evidence="9 10">
    <name type="scientific">candidate division TA06 bacterium</name>
    <dbReference type="NCBI Taxonomy" id="2250710"/>
    <lineage>
        <taxon>Bacteria</taxon>
        <taxon>Bacteria division TA06</taxon>
    </lineage>
</organism>